<dbReference type="Gene3D" id="3.40.50.300">
    <property type="entry name" value="P-loop containing nucleotide triphosphate hydrolases"/>
    <property type="match status" value="1"/>
</dbReference>
<feature type="region of interest" description="Disordered" evidence="5">
    <location>
        <begin position="580"/>
        <end position="610"/>
    </location>
</feature>
<proteinExistence type="predicted"/>
<keyword evidence="4 6" id="KW-0472">Membrane</keyword>
<evidence type="ECO:0000313" key="9">
    <source>
        <dbReference type="EMBL" id="GAA1100981.1"/>
    </source>
</evidence>
<evidence type="ECO:0000256" key="4">
    <source>
        <dbReference type="ARBA" id="ARBA00023136"/>
    </source>
</evidence>
<feature type="domain" description="ABC transmembrane type-1" evidence="8">
    <location>
        <begin position="47"/>
        <end position="328"/>
    </location>
</feature>
<dbReference type="InterPro" id="IPR003439">
    <property type="entry name" value="ABC_transporter-like_ATP-bd"/>
</dbReference>
<keyword evidence="9" id="KW-0067">ATP-binding</keyword>
<feature type="compositionally biased region" description="Low complexity" evidence="5">
    <location>
        <begin position="587"/>
        <end position="596"/>
    </location>
</feature>
<keyword evidence="9" id="KW-0547">Nucleotide-binding</keyword>
<sequence>MTIVRTESEGAPPGAEAHLPRPPRRAIPGSPHGYLWWLVTAQPGRAAGGALLGSLWMALLTLPPYLLSRAIDQGLQGGDTRALLGWSAALLATGLLNALLAGLRHRTMTLMRTDALLRTVDAVVRQAIRLGASLPGRVGAGEVVTIGIGDVRTLGMAMTPVGPGLGAVVAYLVVAVLLFDISPPLAVVVLLGVPLLALVVGPLLGRLLGVESDYRTRQGALAARLADLVGGLRVLNGLGGKELFADRYTAESQRLRAEGYRVAAVTSWIQALGVGLPGLFLAAVTWPAARMAAQGTITVGQLVAVYGYVAMLVLPVSFLIESCYDISRGLVAARRVVRFLALDPARTGGGTAAPTGPAPLTDPESGVRLLPGSFTALVAARPAEAGAVVDRLGGFAESAADWGGVRLDVIAAGPLRERILVADNEADLFAGPLRDLLAGRHEPDERAIAEAVRTAVAGDVVSGLPDGLDTPIESQGRNLSGGQRQRLRLARALLAEPEVLLAVEPTSALDAHTEAALAERLRAARAGRSTLVTSTSPLLLEQADTVYFLLDGKVAADGTHHELLRTVPAYRSLVARETGRAEEDAAGEPAAHAVAAHGDRDRPAGVEVAR</sequence>
<evidence type="ECO:0000259" key="7">
    <source>
        <dbReference type="PROSITE" id="PS50893"/>
    </source>
</evidence>
<evidence type="ECO:0000256" key="6">
    <source>
        <dbReference type="SAM" id="Phobius"/>
    </source>
</evidence>
<dbReference type="PROSITE" id="PS50893">
    <property type="entry name" value="ABC_TRANSPORTER_2"/>
    <property type="match status" value="1"/>
</dbReference>
<keyword evidence="10" id="KW-1185">Reference proteome</keyword>
<dbReference type="InterPro" id="IPR017871">
    <property type="entry name" value="ABC_transporter-like_CS"/>
</dbReference>
<dbReference type="PANTHER" id="PTHR43394">
    <property type="entry name" value="ATP-DEPENDENT PERMEASE MDL1, MITOCHONDRIAL"/>
    <property type="match status" value="1"/>
</dbReference>
<feature type="transmembrane region" description="Helical" evidence="6">
    <location>
        <begin position="262"/>
        <end position="286"/>
    </location>
</feature>
<feature type="region of interest" description="Disordered" evidence="5">
    <location>
        <begin position="1"/>
        <end position="24"/>
    </location>
</feature>
<feature type="transmembrane region" description="Helical" evidence="6">
    <location>
        <begin position="185"/>
        <end position="208"/>
    </location>
</feature>
<dbReference type="Gene3D" id="1.20.1560.10">
    <property type="entry name" value="ABC transporter type 1, transmembrane domain"/>
    <property type="match status" value="1"/>
</dbReference>
<keyword evidence="2 6" id="KW-0812">Transmembrane</keyword>
<dbReference type="SUPFAM" id="SSF52540">
    <property type="entry name" value="P-loop containing nucleoside triphosphate hydrolases"/>
    <property type="match status" value="1"/>
</dbReference>
<feature type="compositionally biased region" description="Basic and acidic residues" evidence="5">
    <location>
        <begin position="597"/>
        <end position="610"/>
    </location>
</feature>
<evidence type="ECO:0000256" key="5">
    <source>
        <dbReference type="SAM" id="MobiDB-lite"/>
    </source>
</evidence>
<dbReference type="InterPro" id="IPR036640">
    <property type="entry name" value="ABC1_TM_sf"/>
</dbReference>
<feature type="transmembrane region" description="Helical" evidence="6">
    <location>
        <begin position="298"/>
        <end position="320"/>
    </location>
</feature>
<evidence type="ECO:0000256" key="1">
    <source>
        <dbReference type="ARBA" id="ARBA00004651"/>
    </source>
</evidence>
<dbReference type="Pfam" id="PF00005">
    <property type="entry name" value="ABC_tran"/>
    <property type="match status" value="1"/>
</dbReference>
<organism evidence="9 10">
    <name type="scientific">Kitasatospora arboriphila</name>
    <dbReference type="NCBI Taxonomy" id="258052"/>
    <lineage>
        <taxon>Bacteria</taxon>
        <taxon>Bacillati</taxon>
        <taxon>Actinomycetota</taxon>
        <taxon>Actinomycetes</taxon>
        <taxon>Kitasatosporales</taxon>
        <taxon>Streptomycetaceae</taxon>
        <taxon>Kitasatospora</taxon>
    </lineage>
</organism>
<reference evidence="10" key="1">
    <citation type="journal article" date="2019" name="Int. J. Syst. Evol. Microbiol.">
        <title>The Global Catalogue of Microorganisms (GCM) 10K type strain sequencing project: providing services to taxonomists for standard genome sequencing and annotation.</title>
        <authorList>
            <consortium name="The Broad Institute Genomics Platform"/>
            <consortium name="The Broad Institute Genome Sequencing Center for Infectious Disease"/>
            <person name="Wu L."/>
            <person name="Ma J."/>
        </authorList>
    </citation>
    <scope>NUCLEOTIDE SEQUENCE [LARGE SCALE GENOMIC DNA]</scope>
    <source>
        <strain evidence="10">JCM 13002</strain>
    </source>
</reference>
<feature type="transmembrane region" description="Helical" evidence="6">
    <location>
        <begin position="82"/>
        <end position="103"/>
    </location>
</feature>
<evidence type="ECO:0000259" key="8">
    <source>
        <dbReference type="PROSITE" id="PS50929"/>
    </source>
</evidence>
<dbReference type="PANTHER" id="PTHR43394:SF1">
    <property type="entry name" value="ATP-BINDING CASSETTE SUB-FAMILY B MEMBER 10, MITOCHONDRIAL"/>
    <property type="match status" value="1"/>
</dbReference>
<comment type="caution">
    <text evidence="9">The sequence shown here is derived from an EMBL/GenBank/DDBJ whole genome shotgun (WGS) entry which is preliminary data.</text>
</comment>
<accession>A0ABP4EDS1</accession>
<evidence type="ECO:0000256" key="2">
    <source>
        <dbReference type="ARBA" id="ARBA00022692"/>
    </source>
</evidence>
<evidence type="ECO:0000256" key="3">
    <source>
        <dbReference type="ARBA" id="ARBA00022989"/>
    </source>
</evidence>
<dbReference type="PROSITE" id="PS50929">
    <property type="entry name" value="ABC_TM1F"/>
    <property type="match status" value="1"/>
</dbReference>
<dbReference type="EMBL" id="BAAALD010000053">
    <property type="protein sequence ID" value="GAA1100981.1"/>
    <property type="molecule type" value="Genomic_DNA"/>
</dbReference>
<keyword evidence="3 6" id="KW-1133">Transmembrane helix</keyword>
<dbReference type="InterPro" id="IPR011527">
    <property type="entry name" value="ABC1_TM_dom"/>
</dbReference>
<evidence type="ECO:0000313" key="10">
    <source>
        <dbReference type="Proteomes" id="UP001499987"/>
    </source>
</evidence>
<dbReference type="GO" id="GO:0005524">
    <property type="term" value="F:ATP binding"/>
    <property type="evidence" value="ECO:0007669"/>
    <property type="project" value="UniProtKB-KW"/>
</dbReference>
<comment type="subcellular location">
    <subcellularLocation>
        <location evidence="1">Cell membrane</location>
        <topology evidence="1">Multi-pass membrane protein</topology>
    </subcellularLocation>
</comment>
<feature type="transmembrane region" description="Helical" evidence="6">
    <location>
        <begin position="161"/>
        <end position="179"/>
    </location>
</feature>
<dbReference type="Pfam" id="PF00664">
    <property type="entry name" value="ABC_membrane"/>
    <property type="match status" value="1"/>
</dbReference>
<dbReference type="PROSITE" id="PS00211">
    <property type="entry name" value="ABC_TRANSPORTER_1"/>
    <property type="match status" value="1"/>
</dbReference>
<protein>
    <submittedName>
        <fullName evidence="9">ABC transporter ATP-binding protein</fullName>
    </submittedName>
</protein>
<dbReference type="Proteomes" id="UP001499987">
    <property type="component" value="Unassembled WGS sequence"/>
</dbReference>
<feature type="domain" description="ABC transporter" evidence="7">
    <location>
        <begin position="311"/>
        <end position="576"/>
    </location>
</feature>
<dbReference type="SUPFAM" id="SSF90123">
    <property type="entry name" value="ABC transporter transmembrane region"/>
    <property type="match status" value="1"/>
</dbReference>
<dbReference type="InterPro" id="IPR027417">
    <property type="entry name" value="P-loop_NTPase"/>
</dbReference>
<gene>
    <name evidence="9" type="ORF">GCM10009663_49570</name>
</gene>
<feature type="transmembrane region" description="Helical" evidence="6">
    <location>
        <begin position="34"/>
        <end position="62"/>
    </location>
</feature>
<name>A0ABP4EDS1_9ACTN</name>
<dbReference type="InterPro" id="IPR039421">
    <property type="entry name" value="Type_1_exporter"/>
</dbReference>